<reference evidence="1" key="1">
    <citation type="submission" date="2019-05" db="EMBL/GenBank/DDBJ databases">
        <title>The de novo reference genome and transcriptome assemblies of the wild tomato species Solanum chilense.</title>
        <authorList>
            <person name="Stam R."/>
            <person name="Nosenko T."/>
            <person name="Hoerger A.C."/>
            <person name="Stephan W."/>
            <person name="Seidel M.A."/>
            <person name="Kuhn J.M.M."/>
            <person name="Haberer G."/>
            <person name="Tellier A."/>
        </authorList>
    </citation>
    <scope>NUCLEOTIDE SEQUENCE</scope>
    <source>
        <tissue evidence="1">Mature leaves</tissue>
    </source>
</reference>
<dbReference type="InterPro" id="IPR023213">
    <property type="entry name" value="CAT-like_dom_sf"/>
</dbReference>
<dbReference type="AlphaFoldDB" id="A0A6N2BWT3"/>
<dbReference type="EMBL" id="RXGB01001799">
    <property type="protein sequence ID" value="TMW97461.1"/>
    <property type="molecule type" value="Genomic_DNA"/>
</dbReference>
<sequence>MASSPTVQHISDCFIKPLYDSEESKKPVYLSSWDIAMLSFQYIQKGLLFTKPSSFQLDPLLQKLKEFTLNHPCPFLPISRSFQNT</sequence>
<name>A0A6N2BWT3_SOLCI</name>
<protein>
    <submittedName>
        <fullName evidence="1">Uncharacterized protein</fullName>
    </submittedName>
</protein>
<organism evidence="1">
    <name type="scientific">Solanum chilense</name>
    <name type="common">Tomato</name>
    <name type="synonym">Lycopersicon chilense</name>
    <dbReference type="NCBI Taxonomy" id="4083"/>
    <lineage>
        <taxon>Eukaryota</taxon>
        <taxon>Viridiplantae</taxon>
        <taxon>Streptophyta</taxon>
        <taxon>Embryophyta</taxon>
        <taxon>Tracheophyta</taxon>
        <taxon>Spermatophyta</taxon>
        <taxon>Magnoliopsida</taxon>
        <taxon>eudicotyledons</taxon>
        <taxon>Gunneridae</taxon>
        <taxon>Pentapetalae</taxon>
        <taxon>asterids</taxon>
        <taxon>lamiids</taxon>
        <taxon>Solanales</taxon>
        <taxon>Solanaceae</taxon>
        <taxon>Solanoideae</taxon>
        <taxon>Solaneae</taxon>
        <taxon>Solanum</taxon>
        <taxon>Solanum subgen. Lycopersicon</taxon>
    </lineage>
</organism>
<dbReference type="Gene3D" id="3.30.559.10">
    <property type="entry name" value="Chloramphenicol acetyltransferase-like domain"/>
    <property type="match status" value="1"/>
</dbReference>
<comment type="caution">
    <text evidence="1">The sequence shown here is derived from an EMBL/GenBank/DDBJ whole genome shotgun (WGS) entry which is preliminary data.</text>
</comment>
<accession>A0A6N2BWT3</accession>
<evidence type="ECO:0000313" key="1">
    <source>
        <dbReference type="EMBL" id="TMW97461.1"/>
    </source>
</evidence>
<gene>
    <name evidence="1" type="ORF">EJD97_005438</name>
</gene>
<proteinExistence type="predicted"/>